<keyword evidence="2" id="KW-0812">Transmembrane</keyword>
<dbReference type="Proteomes" id="UP000776700">
    <property type="component" value="Unassembled WGS sequence"/>
</dbReference>
<dbReference type="PANTHER" id="PTHR43215">
    <property type="entry name" value="RADIAL SPOKE HEAD 1 HOMOLOG"/>
    <property type="match status" value="1"/>
</dbReference>
<keyword evidence="2" id="KW-0472">Membrane</keyword>
<comment type="caution">
    <text evidence="3">The sequence shown here is derived from an EMBL/GenBank/DDBJ whole genome shotgun (WGS) entry which is preliminary data.</text>
</comment>
<dbReference type="SUPFAM" id="SSF82185">
    <property type="entry name" value="Histone H3 K4-specific methyltransferase SET7/9 N-terminal domain"/>
    <property type="match status" value="2"/>
</dbReference>
<keyword evidence="2" id="KW-1133">Transmembrane helix</keyword>
<feature type="transmembrane region" description="Helical" evidence="2">
    <location>
        <begin position="6"/>
        <end position="31"/>
    </location>
</feature>
<reference evidence="3" key="1">
    <citation type="journal article" date="2021" name="PeerJ">
        <title>Extensive microbial diversity within the chicken gut microbiome revealed by metagenomics and culture.</title>
        <authorList>
            <person name="Gilroy R."/>
            <person name="Ravi A."/>
            <person name="Getino M."/>
            <person name="Pursley I."/>
            <person name="Horton D.L."/>
            <person name="Alikhan N.F."/>
            <person name="Baker D."/>
            <person name="Gharbi K."/>
            <person name="Hall N."/>
            <person name="Watson M."/>
            <person name="Adriaenssens E.M."/>
            <person name="Foster-Nyarko E."/>
            <person name="Jarju S."/>
            <person name="Secka A."/>
            <person name="Antonio M."/>
            <person name="Oren A."/>
            <person name="Chaudhuri R.R."/>
            <person name="La Ragione R."/>
            <person name="Hildebrand F."/>
            <person name="Pallen M.J."/>
        </authorList>
    </citation>
    <scope>NUCLEOTIDE SEQUENCE</scope>
    <source>
        <strain evidence="3">1277</strain>
    </source>
</reference>
<evidence type="ECO:0000313" key="3">
    <source>
        <dbReference type="EMBL" id="HJG95702.1"/>
    </source>
</evidence>
<dbReference type="InterPro" id="IPR003409">
    <property type="entry name" value="MORN"/>
</dbReference>
<dbReference type="SMART" id="SM00698">
    <property type="entry name" value="MORN"/>
    <property type="match status" value="11"/>
</dbReference>
<reference evidence="3" key="2">
    <citation type="submission" date="2021-09" db="EMBL/GenBank/DDBJ databases">
        <authorList>
            <person name="Gilroy R."/>
        </authorList>
    </citation>
    <scope>NUCLEOTIDE SEQUENCE</scope>
    <source>
        <strain evidence="3">1277</strain>
    </source>
</reference>
<dbReference type="EMBL" id="DYUB01000047">
    <property type="protein sequence ID" value="HJG95702.1"/>
    <property type="molecule type" value="Genomic_DNA"/>
</dbReference>
<dbReference type="AlphaFoldDB" id="A0A921MYN3"/>
<keyword evidence="1" id="KW-0677">Repeat</keyword>
<dbReference type="Pfam" id="PF02493">
    <property type="entry name" value="MORN"/>
    <property type="match status" value="11"/>
</dbReference>
<evidence type="ECO:0000256" key="2">
    <source>
        <dbReference type="SAM" id="Phobius"/>
    </source>
</evidence>
<evidence type="ECO:0000313" key="4">
    <source>
        <dbReference type="Proteomes" id="UP000776700"/>
    </source>
</evidence>
<organism evidence="3 4">
    <name type="scientific">Romboutsia timonensis</name>
    <dbReference type="NCBI Taxonomy" id="1776391"/>
    <lineage>
        <taxon>Bacteria</taxon>
        <taxon>Bacillati</taxon>
        <taxon>Bacillota</taxon>
        <taxon>Clostridia</taxon>
        <taxon>Peptostreptococcales</taxon>
        <taxon>Peptostreptococcaceae</taxon>
        <taxon>Romboutsia</taxon>
    </lineage>
</organism>
<proteinExistence type="predicted"/>
<sequence length="390" mass="45338">MDEIKMYFFTIFKVFLLLSSIFIILTIIKYLRDKNKNKKINNLNMRCSRGISKQIENKNKDNSYKVIDKYSTNEKVYKYNNGDLYKGEFVNGKRQGFGICVFSNKEKYEGIWKDDLMHSIGKYTYNNGCTYSGDFRNGVAEGIGTYTYKNNDIYKGHFLNNKKEGKGVLYYKDGSKYIGMWKDNLKCGNGKLIKSNGDIYIGEFSNDKINGKGEYIYSNGDKYTGEFKDNVFHGHGCYINSIGDIYEGEYRYGLKKGYGTLKTVDGIIYEGEFKDDLFEGNGRFKYKNEEIYEGDFKRGERDGIGTCICGLYKYIGEWKNNKKGKIGTYYLSSKVIIDIVIENDILNGIYKINDEEKYINNIDLNVIEEKDMLENIEKYLNDNINHHNYS</sequence>
<accession>A0A921MYN3</accession>
<dbReference type="PANTHER" id="PTHR43215:SF14">
    <property type="entry name" value="RADIAL SPOKE HEAD 1 HOMOLOG"/>
    <property type="match status" value="1"/>
</dbReference>
<name>A0A921MYN3_9FIRM</name>
<gene>
    <name evidence="3" type="ORF">K8V90_01215</name>
</gene>
<protein>
    <recommendedName>
        <fullName evidence="5">MORN repeat-containing protein</fullName>
    </recommendedName>
</protein>
<evidence type="ECO:0000256" key="1">
    <source>
        <dbReference type="ARBA" id="ARBA00022737"/>
    </source>
</evidence>
<evidence type="ECO:0008006" key="5">
    <source>
        <dbReference type="Google" id="ProtNLM"/>
    </source>
</evidence>
<dbReference type="Gene3D" id="2.20.110.10">
    <property type="entry name" value="Histone H3 K4-specific methyltransferase SET7/9 N-terminal domain"/>
    <property type="match status" value="5"/>
</dbReference>